<evidence type="ECO:0000313" key="4">
    <source>
        <dbReference type="Proteomes" id="UP000008177"/>
    </source>
</evidence>
<organism evidence="3 4">
    <name type="scientific">Botryotinia fuckeliana (strain T4)</name>
    <name type="common">Noble rot fungus</name>
    <name type="synonym">Botrytis cinerea</name>
    <dbReference type="NCBI Taxonomy" id="999810"/>
    <lineage>
        <taxon>Eukaryota</taxon>
        <taxon>Fungi</taxon>
        <taxon>Dikarya</taxon>
        <taxon>Ascomycota</taxon>
        <taxon>Pezizomycotina</taxon>
        <taxon>Leotiomycetes</taxon>
        <taxon>Helotiales</taxon>
        <taxon>Sclerotiniaceae</taxon>
        <taxon>Botrytis</taxon>
    </lineage>
</organism>
<evidence type="ECO:0000256" key="1">
    <source>
        <dbReference type="SAM" id="MobiDB-lite"/>
    </source>
</evidence>
<accession>G2Y5E8</accession>
<feature type="transmembrane region" description="Helical" evidence="2">
    <location>
        <begin position="131"/>
        <end position="155"/>
    </location>
</feature>
<feature type="transmembrane region" description="Helical" evidence="2">
    <location>
        <begin position="20"/>
        <end position="39"/>
    </location>
</feature>
<feature type="region of interest" description="Disordered" evidence="1">
    <location>
        <begin position="213"/>
        <end position="246"/>
    </location>
</feature>
<dbReference type="OrthoDB" id="3528453at2759"/>
<reference evidence="4" key="1">
    <citation type="journal article" date="2011" name="PLoS Genet.">
        <title>Genomic analysis of the necrotrophic fungal pathogens Sclerotinia sclerotiorum and Botrytis cinerea.</title>
        <authorList>
            <person name="Amselem J."/>
            <person name="Cuomo C.A."/>
            <person name="van Kan J.A."/>
            <person name="Viaud M."/>
            <person name="Benito E.P."/>
            <person name="Couloux A."/>
            <person name="Coutinho P.M."/>
            <person name="de Vries R.P."/>
            <person name="Dyer P.S."/>
            <person name="Fillinger S."/>
            <person name="Fournier E."/>
            <person name="Gout L."/>
            <person name="Hahn M."/>
            <person name="Kohn L."/>
            <person name="Lapalu N."/>
            <person name="Plummer K.M."/>
            <person name="Pradier J.M."/>
            <person name="Quevillon E."/>
            <person name="Sharon A."/>
            <person name="Simon A."/>
            <person name="ten Have A."/>
            <person name="Tudzynski B."/>
            <person name="Tudzynski P."/>
            <person name="Wincker P."/>
            <person name="Andrew M."/>
            <person name="Anthouard V."/>
            <person name="Beever R.E."/>
            <person name="Beffa R."/>
            <person name="Benoit I."/>
            <person name="Bouzid O."/>
            <person name="Brault B."/>
            <person name="Chen Z."/>
            <person name="Choquer M."/>
            <person name="Collemare J."/>
            <person name="Cotton P."/>
            <person name="Danchin E.G."/>
            <person name="Da Silva C."/>
            <person name="Gautier A."/>
            <person name="Giraud C."/>
            <person name="Giraud T."/>
            <person name="Gonzalez C."/>
            <person name="Grossetete S."/>
            <person name="Guldener U."/>
            <person name="Henrissat B."/>
            <person name="Howlett B.J."/>
            <person name="Kodira C."/>
            <person name="Kretschmer M."/>
            <person name="Lappartient A."/>
            <person name="Leroch M."/>
            <person name="Levis C."/>
            <person name="Mauceli E."/>
            <person name="Neuveglise C."/>
            <person name="Oeser B."/>
            <person name="Pearson M."/>
            <person name="Poulain J."/>
            <person name="Poussereau N."/>
            <person name="Quesneville H."/>
            <person name="Rascle C."/>
            <person name="Schumacher J."/>
            <person name="Segurens B."/>
            <person name="Sexton A."/>
            <person name="Silva E."/>
            <person name="Sirven C."/>
            <person name="Soanes D.M."/>
            <person name="Talbot N.J."/>
            <person name="Templeton M."/>
            <person name="Yandava C."/>
            <person name="Yarden O."/>
            <person name="Zeng Q."/>
            <person name="Rollins J.A."/>
            <person name="Lebrun M.H."/>
            <person name="Dickman M."/>
        </authorList>
    </citation>
    <scope>NUCLEOTIDE SEQUENCE [LARGE SCALE GENOMIC DNA]</scope>
    <source>
        <strain evidence="4">T4</strain>
    </source>
</reference>
<feature type="transmembrane region" description="Helical" evidence="2">
    <location>
        <begin position="99"/>
        <end position="119"/>
    </location>
</feature>
<sequence length="338" mass="37207">MGIHRKFTEKVKTHPKYFQIFLVALVVTFIITILVVGSLSEPNRLLQLYAPSEKYDLYKVYFFQVCRSKIDGINDGCHGYLPAVLSNDASIAGFPNLRIIFALFFLSGLAHLVHGYFGIRVHLNHLHHPKIENAMAFISFFTSLAAAIACPWILIDYRCRIQSISNDEITVDVSTSIIGLGFTAVLFSLVSREILIVGTLKNERAILAFSSSAGDGEGPLQPSQDYGDEEGDEEENGSPKVPVRTTKEEYVRPAVGGYQGKLEEYVRPVVGGYQGKLEEYVRPVVGGYQGKPEEYVRPAVGGYQGKPEVVSPSSGYVSRPQGPAYQSRPQGPAFPPGI</sequence>
<proteinExistence type="predicted"/>
<keyword evidence="2" id="KW-1133">Transmembrane helix</keyword>
<feature type="transmembrane region" description="Helical" evidence="2">
    <location>
        <begin position="175"/>
        <end position="195"/>
    </location>
</feature>
<protein>
    <submittedName>
        <fullName evidence="3">Uncharacterized protein</fullName>
    </submittedName>
</protein>
<evidence type="ECO:0000256" key="2">
    <source>
        <dbReference type="SAM" id="Phobius"/>
    </source>
</evidence>
<dbReference type="AlphaFoldDB" id="G2Y5E8"/>
<keyword evidence="2" id="KW-0812">Transmembrane</keyword>
<feature type="compositionally biased region" description="Acidic residues" evidence="1">
    <location>
        <begin position="226"/>
        <end position="236"/>
    </location>
</feature>
<gene>
    <name evidence="3" type="ORF">BofuT4_P113920.1</name>
</gene>
<feature type="region of interest" description="Disordered" evidence="1">
    <location>
        <begin position="299"/>
        <end position="338"/>
    </location>
</feature>
<dbReference type="HOGENOM" id="CLU_821340_0_0_1"/>
<keyword evidence="2" id="KW-0472">Membrane</keyword>
<name>G2Y5E8_BOTF4</name>
<evidence type="ECO:0000313" key="3">
    <source>
        <dbReference type="EMBL" id="CCD47888.1"/>
    </source>
</evidence>
<dbReference type="InParanoid" id="G2Y5E8"/>
<dbReference type="Proteomes" id="UP000008177">
    <property type="component" value="Unplaced contigs"/>
</dbReference>
<dbReference type="EMBL" id="FQ790288">
    <property type="protein sequence ID" value="CCD47888.1"/>
    <property type="molecule type" value="Genomic_DNA"/>
</dbReference>